<evidence type="ECO:0000256" key="3">
    <source>
        <dbReference type="ARBA" id="ARBA00022670"/>
    </source>
</evidence>
<comment type="subcellular location">
    <subcellularLocation>
        <location evidence="1 9 10">Cytoplasm</location>
    </subcellularLocation>
</comment>
<dbReference type="EC" id="3.4.21.53" evidence="9 10"/>
<dbReference type="Gene3D" id="1.20.58.1480">
    <property type="match status" value="1"/>
</dbReference>
<dbReference type="HAMAP" id="MF_01973">
    <property type="entry name" value="lon_bact"/>
    <property type="match status" value="1"/>
</dbReference>
<evidence type="ECO:0000256" key="7">
    <source>
        <dbReference type="ARBA" id="ARBA00022840"/>
    </source>
</evidence>
<keyword evidence="3 9" id="KW-0645">Protease</keyword>
<dbReference type="Gene3D" id="1.20.5.5270">
    <property type="match status" value="1"/>
</dbReference>
<dbReference type="Proteomes" id="UP001156903">
    <property type="component" value="Unassembled WGS sequence"/>
</dbReference>
<evidence type="ECO:0000259" key="14">
    <source>
        <dbReference type="PROSITE" id="PS51786"/>
    </source>
</evidence>
<evidence type="ECO:0000256" key="10">
    <source>
        <dbReference type="PIRNR" id="PIRNR001174"/>
    </source>
</evidence>
<proteinExistence type="evidence at transcript level"/>
<evidence type="ECO:0000256" key="2">
    <source>
        <dbReference type="ARBA" id="ARBA00022490"/>
    </source>
</evidence>
<dbReference type="Gene3D" id="2.30.130.40">
    <property type="entry name" value="LON domain-like"/>
    <property type="match status" value="1"/>
</dbReference>
<feature type="active site" evidence="9 11">
    <location>
        <position position="728"/>
    </location>
</feature>
<dbReference type="Pfam" id="PF02190">
    <property type="entry name" value="LON_substr_bdg"/>
    <property type="match status" value="1"/>
</dbReference>
<dbReference type="InterPro" id="IPR027543">
    <property type="entry name" value="Lon_bac"/>
</dbReference>
<comment type="function">
    <text evidence="9">ATP-dependent serine protease that mediates the selective degradation of mutant and abnormal proteins as well as certain short-lived regulatory proteins. Required for cellular homeostasis and for survival from DNA damage and developmental changes induced by stress. Degrades polypeptides processively to yield small peptide fragments that are 5 to 10 amino acids long. Binds to DNA in a double-stranded, site-specific manner.</text>
</comment>
<dbReference type="SMART" id="SM00382">
    <property type="entry name" value="AAA"/>
    <property type="match status" value="1"/>
</dbReference>
<evidence type="ECO:0000313" key="16">
    <source>
        <dbReference type="EMBL" id="GLS12687.1"/>
    </source>
</evidence>
<dbReference type="PRINTS" id="PR00830">
    <property type="entry name" value="ENDOLAPTASE"/>
</dbReference>
<comment type="catalytic activity">
    <reaction evidence="9 10 11">
        <text>Hydrolysis of proteins in presence of ATP.</text>
        <dbReference type="EC" id="3.4.21.53"/>
    </reaction>
</comment>
<dbReference type="InterPro" id="IPR020568">
    <property type="entry name" value="Ribosomal_Su5_D2-typ_SF"/>
</dbReference>
<dbReference type="Pfam" id="PF22667">
    <property type="entry name" value="Lon_lid"/>
    <property type="match status" value="1"/>
</dbReference>
<keyword evidence="5 9" id="KW-0378">Hydrolase</keyword>
<keyword evidence="2 9" id="KW-0963">Cytoplasm</keyword>
<dbReference type="SMART" id="SM00464">
    <property type="entry name" value="LON"/>
    <property type="match status" value="1"/>
</dbReference>
<dbReference type="InterPro" id="IPR003959">
    <property type="entry name" value="ATPase_AAA_core"/>
</dbReference>
<keyword evidence="4 9" id="KW-0547">Nucleotide-binding</keyword>
<evidence type="ECO:0000256" key="5">
    <source>
        <dbReference type="ARBA" id="ARBA00022801"/>
    </source>
</evidence>
<dbReference type="InterPro" id="IPR014721">
    <property type="entry name" value="Ribsml_uS5_D2-typ_fold_subgr"/>
</dbReference>
<evidence type="ECO:0000313" key="17">
    <source>
        <dbReference type="Proteomes" id="UP001156903"/>
    </source>
</evidence>
<evidence type="ECO:0000256" key="13">
    <source>
        <dbReference type="SAM" id="Coils"/>
    </source>
</evidence>
<dbReference type="NCBIfam" id="NF008053">
    <property type="entry name" value="PRK10787.1"/>
    <property type="match status" value="1"/>
</dbReference>
<dbReference type="GO" id="GO:0006508">
    <property type="term" value="P:proteolysis"/>
    <property type="evidence" value="ECO:0007669"/>
    <property type="project" value="UniProtKB-KW"/>
</dbReference>
<dbReference type="InterPro" id="IPR054594">
    <property type="entry name" value="Lon_lid"/>
</dbReference>
<dbReference type="InterPro" id="IPR008268">
    <property type="entry name" value="Peptidase_S16_AS"/>
</dbReference>
<dbReference type="Pfam" id="PF05362">
    <property type="entry name" value="Lon_C"/>
    <property type="match status" value="1"/>
</dbReference>
<evidence type="ECO:0000256" key="4">
    <source>
        <dbReference type="ARBA" id="ARBA00022741"/>
    </source>
</evidence>
<accession>A0ABQ6C387</accession>
<gene>
    <name evidence="9 16" type="primary">lon</name>
    <name evidence="16" type="ORF">GCM10007935_01130</name>
</gene>
<dbReference type="PROSITE" id="PS01046">
    <property type="entry name" value="LON_SER"/>
    <property type="match status" value="1"/>
</dbReference>
<dbReference type="InterPro" id="IPR027417">
    <property type="entry name" value="P-loop_NTPase"/>
</dbReference>
<comment type="similarity">
    <text evidence="9 10 11 12">Belongs to the peptidase S16 family.</text>
</comment>
<keyword evidence="8 9" id="KW-0346">Stress response</keyword>
<dbReference type="PIRSF" id="PIRSF001174">
    <property type="entry name" value="Lon_proteas"/>
    <property type="match status" value="1"/>
</dbReference>
<keyword evidence="13" id="KW-0175">Coiled coil</keyword>
<dbReference type="SUPFAM" id="SSF52540">
    <property type="entry name" value="P-loop containing nucleoside triphosphate hydrolases"/>
    <property type="match status" value="1"/>
</dbReference>
<dbReference type="Gene3D" id="3.30.230.10">
    <property type="match status" value="1"/>
</dbReference>
<dbReference type="PROSITE" id="PS51786">
    <property type="entry name" value="LON_PROTEOLYTIC"/>
    <property type="match status" value="1"/>
</dbReference>
<evidence type="ECO:0000259" key="15">
    <source>
        <dbReference type="PROSITE" id="PS51787"/>
    </source>
</evidence>
<dbReference type="InterPro" id="IPR003111">
    <property type="entry name" value="Lon_prtase_N"/>
</dbReference>
<keyword evidence="17" id="KW-1185">Reference proteome</keyword>
<dbReference type="GO" id="GO:0008233">
    <property type="term" value="F:peptidase activity"/>
    <property type="evidence" value="ECO:0007669"/>
    <property type="project" value="UniProtKB-KW"/>
</dbReference>
<dbReference type="InterPro" id="IPR046336">
    <property type="entry name" value="Lon_prtase_N_sf"/>
</dbReference>
<dbReference type="EMBL" id="BSPB01000001">
    <property type="protein sequence ID" value="GLS12687.1"/>
    <property type="molecule type" value="Genomic_DNA"/>
</dbReference>
<dbReference type="InterPro" id="IPR003593">
    <property type="entry name" value="AAA+_ATPase"/>
</dbReference>
<dbReference type="InterPro" id="IPR015947">
    <property type="entry name" value="PUA-like_sf"/>
</dbReference>
<dbReference type="Gene3D" id="3.40.50.300">
    <property type="entry name" value="P-loop containing nucleotide triphosphate hydrolases"/>
    <property type="match status" value="1"/>
</dbReference>
<evidence type="ECO:0000256" key="9">
    <source>
        <dbReference type="HAMAP-Rule" id="MF_01973"/>
    </source>
</evidence>
<feature type="binding site" evidence="9">
    <location>
        <begin position="362"/>
        <end position="369"/>
    </location>
    <ligand>
        <name>ATP</name>
        <dbReference type="ChEBI" id="CHEBI:30616"/>
    </ligand>
</feature>
<organism evidence="16 17">
    <name type="scientific">Hydrogenophaga electricum</name>
    <dbReference type="NCBI Taxonomy" id="1230953"/>
    <lineage>
        <taxon>Bacteria</taxon>
        <taxon>Pseudomonadati</taxon>
        <taxon>Pseudomonadota</taxon>
        <taxon>Betaproteobacteria</taxon>
        <taxon>Burkholderiales</taxon>
        <taxon>Comamonadaceae</taxon>
        <taxon>Hydrogenophaga</taxon>
    </lineage>
</organism>
<name>A0ABQ6C387_9BURK</name>
<reference evidence="17" key="1">
    <citation type="journal article" date="2019" name="Int. J. Syst. Evol. Microbiol.">
        <title>The Global Catalogue of Microorganisms (GCM) 10K type strain sequencing project: providing services to taxonomists for standard genome sequencing and annotation.</title>
        <authorList>
            <consortium name="The Broad Institute Genomics Platform"/>
            <consortium name="The Broad Institute Genome Sequencing Center for Infectious Disease"/>
            <person name="Wu L."/>
            <person name="Ma J."/>
        </authorList>
    </citation>
    <scope>NUCLEOTIDE SEQUENCE [LARGE SCALE GENOMIC DNA]</scope>
    <source>
        <strain evidence="17">NBRC 109341</strain>
    </source>
</reference>
<evidence type="ECO:0000256" key="12">
    <source>
        <dbReference type="RuleBase" id="RU000591"/>
    </source>
</evidence>
<dbReference type="CDD" id="cd19500">
    <property type="entry name" value="RecA-like_Lon"/>
    <property type="match status" value="1"/>
</dbReference>
<dbReference type="Gene3D" id="1.10.8.60">
    <property type="match status" value="1"/>
</dbReference>
<evidence type="ECO:0000256" key="1">
    <source>
        <dbReference type="ARBA" id="ARBA00004496"/>
    </source>
</evidence>
<dbReference type="Pfam" id="PF00004">
    <property type="entry name" value="AAA"/>
    <property type="match status" value="1"/>
</dbReference>
<feature type="active site" evidence="9 11">
    <location>
        <position position="685"/>
    </location>
</feature>
<dbReference type="SUPFAM" id="SSF54211">
    <property type="entry name" value="Ribosomal protein S5 domain 2-like"/>
    <property type="match status" value="1"/>
</dbReference>
<feature type="domain" description="Lon N-terminal" evidence="15">
    <location>
        <begin position="14"/>
        <end position="211"/>
    </location>
</feature>
<feature type="domain" description="Lon proteolytic" evidence="14">
    <location>
        <begin position="598"/>
        <end position="779"/>
    </location>
</feature>
<dbReference type="InterPro" id="IPR008269">
    <property type="entry name" value="Lon_proteolytic"/>
</dbReference>
<dbReference type="RefSeq" id="WP_234265413.1">
    <property type="nucleotide sequence ID" value="NZ_BSPB01000001.1"/>
</dbReference>
<dbReference type="InterPro" id="IPR027065">
    <property type="entry name" value="Lon_Prtase"/>
</dbReference>
<dbReference type="InterPro" id="IPR004815">
    <property type="entry name" value="Lon_bac/euk-typ"/>
</dbReference>
<comment type="induction">
    <text evidence="9">By heat shock.</text>
</comment>
<evidence type="ECO:0000256" key="8">
    <source>
        <dbReference type="ARBA" id="ARBA00023016"/>
    </source>
</evidence>
<evidence type="ECO:0000256" key="6">
    <source>
        <dbReference type="ARBA" id="ARBA00022825"/>
    </source>
</evidence>
<protein>
    <recommendedName>
        <fullName evidence="9 10">Lon protease</fullName>
        <ecNumber evidence="9 10">3.4.21.53</ecNumber>
    </recommendedName>
    <alternativeName>
        <fullName evidence="9">ATP-dependent protease La</fullName>
    </alternativeName>
</protein>
<dbReference type="PANTHER" id="PTHR10046">
    <property type="entry name" value="ATP DEPENDENT LON PROTEASE FAMILY MEMBER"/>
    <property type="match status" value="1"/>
</dbReference>
<keyword evidence="7 9" id="KW-0067">ATP-binding</keyword>
<comment type="caution">
    <text evidence="16">The sequence shown here is derived from an EMBL/GenBank/DDBJ whole genome shotgun (WGS) entry which is preliminary data.</text>
</comment>
<dbReference type="NCBIfam" id="TIGR00763">
    <property type="entry name" value="lon"/>
    <property type="match status" value="1"/>
</dbReference>
<dbReference type="SUPFAM" id="SSF88697">
    <property type="entry name" value="PUA domain-like"/>
    <property type="match status" value="1"/>
</dbReference>
<evidence type="ECO:0000256" key="11">
    <source>
        <dbReference type="PROSITE-ProRule" id="PRU01122"/>
    </source>
</evidence>
<sequence>MSGQTPLPSTPVDLPLLPLRDVVVFPHMVIPLFVGRPKSIKALESAMESERRIMLVAQKAAAKDEPTTEDMFEMGCVATILQMLKLPDGTVKVLVEGLQRAKVLDIHDTETHFVAHVDPIAPGAERAQATDTELEALRRAVMQQFDQYVKLNKKIPSEILTSISSIDDAGRLADTIAAHLPLKLENKQVVLDLDTVSKRLENLFEQLEREVDILNVDKRIRGRVKRQMEKNQRDFYLNEQVKAIQKELGEGEEGADLEEIEKKIKLAKMPADARKKAESEFKKLKLMSPMSAEATVVRNYIDALVGLPWSKKTKIKHDLANAEAVLNEDHYGLDKVKDRILEYLAVQQRVDKVKAPILCLVGPPGVGKTSLGQSIAKATGRKYVRMALGGMRDEAEIRGHRRTYIGAMPGKVLQSLNKVGTRNPLFLLDEIDKLGTDFRGDPSSALLEVLDPEQNHTFGDHYVEVDFDLSDVMFVATSNSMNIPPALLDRMEVIRLSGYTEDEKTNIAVRYLLPKQIKNNGIRDGELAVTEAAVRDIVRYYTREAGVRSLERELSKICRKVVKGLLLKKYTPQVVVTDENLSEFLGVRKYTYGRAEQQNQVGQVVGLAWTEVGGDLLTIEVAIMPGKGVITRTGSLGDVMKESVEAARTVVRSRARVLGIKDELFDKRDLHIHVPDGATPKDGPSAGAAMTTALVSALTGIPVRADVAMTGEITLRGEVTAIGGLKEKLLAALRGGIKTVIIPEENVKDLAEIPDNVKEGLEIIPVKWIDKVLSIALERQPVPLTDEEVAAQVAAVSAAAPSPDAVKH</sequence>
<comment type="subunit">
    <text evidence="9 10">Homohexamer. Organized in a ring with a central cavity.</text>
</comment>
<keyword evidence="6 9" id="KW-0720">Serine protease</keyword>
<feature type="coiled-coil region" evidence="13">
    <location>
        <begin position="190"/>
        <end position="217"/>
    </location>
</feature>
<dbReference type="PROSITE" id="PS51787">
    <property type="entry name" value="LON_N"/>
    <property type="match status" value="1"/>
</dbReference>